<evidence type="ECO:0000259" key="8">
    <source>
        <dbReference type="PROSITE" id="PS51755"/>
    </source>
</evidence>
<reference evidence="10" key="1">
    <citation type="journal article" date="2019" name="Int. J. Syst. Evol. Microbiol.">
        <title>The Global Catalogue of Microorganisms (GCM) 10K type strain sequencing project: providing services to taxonomists for standard genome sequencing and annotation.</title>
        <authorList>
            <consortium name="The Broad Institute Genomics Platform"/>
            <consortium name="The Broad Institute Genome Sequencing Center for Infectious Disease"/>
            <person name="Wu L."/>
            <person name="Ma J."/>
        </authorList>
    </citation>
    <scope>NUCLEOTIDE SEQUENCE [LARGE SCALE GENOMIC DNA]</scope>
    <source>
        <strain evidence="10">CGMCC 4.7382</strain>
    </source>
</reference>
<evidence type="ECO:0000256" key="5">
    <source>
        <dbReference type="PROSITE-ProRule" id="PRU00169"/>
    </source>
</evidence>
<dbReference type="PROSITE" id="PS50110">
    <property type="entry name" value="RESPONSE_REGULATORY"/>
    <property type="match status" value="1"/>
</dbReference>
<evidence type="ECO:0000313" key="9">
    <source>
        <dbReference type="EMBL" id="MFC7330009.1"/>
    </source>
</evidence>
<proteinExistence type="predicted"/>
<keyword evidence="1 5" id="KW-0597">Phosphoprotein</keyword>
<keyword evidence="4" id="KW-0804">Transcription</keyword>
<gene>
    <name evidence="9" type="ORF">ACFQRF_19950</name>
</gene>
<feature type="domain" description="OmpR/PhoB-type" evidence="8">
    <location>
        <begin position="126"/>
        <end position="225"/>
    </location>
</feature>
<evidence type="ECO:0000313" key="10">
    <source>
        <dbReference type="Proteomes" id="UP001596540"/>
    </source>
</evidence>
<dbReference type="CDD" id="cd00383">
    <property type="entry name" value="trans_reg_C"/>
    <property type="match status" value="1"/>
</dbReference>
<feature type="DNA-binding region" description="OmpR/PhoB-type" evidence="6">
    <location>
        <begin position="126"/>
        <end position="225"/>
    </location>
</feature>
<dbReference type="RefSeq" id="WP_379872659.1">
    <property type="nucleotide sequence ID" value="NZ_JBHTBH010000010.1"/>
</dbReference>
<sequence>MPQLLLIEDDPTIRSGLVRALGDRGHAVASAGTAMGGLREAVENRPDLVVLDLGLPDLDGVEMLRMLRAVSRVPVIVATARDDEREIVRVLDAGADDYVVKPFSAAQLDARVRAVLRRLGSEADGDSAVRVGGLRVDPSAREAVLDGRMLDLSPKEFDLLHYLAARAGQVISKKELLTEVWQVPYGGADKSVDVHLSWLRRKLGETAQRPRYLQTVRGVGVKLSAPRADDADTAPESGR</sequence>
<dbReference type="PANTHER" id="PTHR48111">
    <property type="entry name" value="REGULATOR OF RPOS"/>
    <property type="match status" value="1"/>
</dbReference>
<dbReference type="PROSITE" id="PS51755">
    <property type="entry name" value="OMPR_PHOB"/>
    <property type="match status" value="1"/>
</dbReference>
<accession>A0ABW2KKV6</accession>
<evidence type="ECO:0000256" key="1">
    <source>
        <dbReference type="ARBA" id="ARBA00022553"/>
    </source>
</evidence>
<dbReference type="PANTHER" id="PTHR48111:SF4">
    <property type="entry name" value="DNA-BINDING DUAL TRANSCRIPTIONAL REGULATOR OMPR"/>
    <property type="match status" value="1"/>
</dbReference>
<keyword evidence="3 6" id="KW-0238">DNA-binding</keyword>
<keyword evidence="10" id="KW-1185">Reference proteome</keyword>
<dbReference type="InterPro" id="IPR036388">
    <property type="entry name" value="WH-like_DNA-bd_sf"/>
</dbReference>
<dbReference type="Gene3D" id="6.10.250.690">
    <property type="match status" value="1"/>
</dbReference>
<dbReference type="SMART" id="SM00862">
    <property type="entry name" value="Trans_reg_C"/>
    <property type="match status" value="1"/>
</dbReference>
<dbReference type="Pfam" id="PF00486">
    <property type="entry name" value="Trans_reg_C"/>
    <property type="match status" value="1"/>
</dbReference>
<dbReference type="EMBL" id="JBHTBH010000010">
    <property type="protein sequence ID" value="MFC7330009.1"/>
    <property type="molecule type" value="Genomic_DNA"/>
</dbReference>
<comment type="caution">
    <text evidence="9">The sequence shown here is derived from an EMBL/GenBank/DDBJ whole genome shotgun (WGS) entry which is preliminary data.</text>
</comment>
<evidence type="ECO:0000256" key="4">
    <source>
        <dbReference type="ARBA" id="ARBA00023163"/>
    </source>
</evidence>
<dbReference type="Gene3D" id="1.10.10.10">
    <property type="entry name" value="Winged helix-like DNA-binding domain superfamily/Winged helix DNA-binding domain"/>
    <property type="match status" value="1"/>
</dbReference>
<dbReference type="InterPro" id="IPR001867">
    <property type="entry name" value="OmpR/PhoB-type_DNA-bd"/>
</dbReference>
<evidence type="ECO:0000256" key="6">
    <source>
        <dbReference type="PROSITE-ProRule" id="PRU01091"/>
    </source>
</evidence>
<evidence type="ECO:0000259" key="7">
    <source>
        <dbReference type="PROSITE" id="PS50110"/>
    </source>
</evidence>
<dbReference type="Gene3D" id="3.40.50.2300">
    <property type="match status" value="1"/>
</dbReference>
<dbReference type="InterPro" id="IPR039420">
    <property type="entry name" value="WalR-like"/>
</dbReference>
<evidence type="ECO:0000256" key="3">
    <source>
        <dbReference type="ARBA" id="ARBA00023125"/>
    </source>
</evidence>
<dbReference type="Pfam" id="PF00072">
    <property type="entry name" value="Response_reg"/>
    <property type="match status" value="1"/>
</dbReference>
<organism evidence="9 10">
    <name type="scientific">Marinactinospora rubrisoli</name>
    <dbReference type="NCBI Taxonomy" id="2715399"/>
    <lineage>
        <taxon>Bacteria</taxon>
        <taxon>Bacillati</taxon>
        <taxon>Actinomycetota</taxon>
        <taxon>Actinomycetes</taxon>
        <taxon>Streptosporangiales</taxon>
        <taxon>Nocardiopsidaceae</taxon>
        <taxon>Marinactinospora</taxon>
    </lineage>
</organism>
<keyword evidence="2" id="KW-0805">Transcription regulation</keyword>
<dbReference type="InterPro" id="IPR001789">
    <property type="entry name" value="Sig_transdc_resp-reg_receiver"/>
</dbReference>
<protein>
    <submittedName>
        <fullName evidence="9">Response regulator transcription factor</fullName>
    </submittedName>
</protein>
<dbReference type="SUPFAM" id="SSF52172">
    <property type="entry name" value="CheY-like"/>
    <property type="match status" value="1"/>
</dbReference>
<feature type="modified residue" description="4-aspartylphosphate" evidence="5">
    <location>
        <position position="52"/>
    </location>
</feature>
<dbReference type="InterPro" id="IPR011006">
    <property type="entry name" value="CheY-like_superfamily"/>
</dbReference>
<feature type="domain" description="Response regulatory" evidence="7">
    <location>
        <begin position="3"/>
        <end position="116"/>
    </location>
</feature>
<dbReference type="Proteomes" id="UP001596540">
    <property type="component" value="Unassembled WGS sequence"/>
</dbReference>
<dbReference type="SMART" id="SM00448">
    <property type="entry name" value="REC"/>
    <property type="match status" value="1"/>
</dbReference>
<evidence type="ECO:0000256" key="2">
    <source>
        <dbReference type="ARBA" id="ARBA00023015"/>
    </source>
</evidence>
<name>A0ABW2KKV6_9ACTN</name>